<keyword evidence="1" id="KW-0472">Membrane</keyword>
<keyword evidence="1" id="KW-1133">Transmembrane helix</keyword>
<feature type="transmembrane region" description="Helical" evidence="1">
    <location>
        <begin position="70"/>
        <end position="92"/>
    </location>
</feature>
<accession>A0A516GFJ4</accession>
<evidence type="ECO:0000256" key="1">
    <source>
        <dbReference type="SAM" id="Phobius"/>
    </source>
</evidence>
<evidence type="ECO:0000313" key="3">
    <source>
        <dbReference type="Proteomes" id="UP000315395"/>
    </source>
</evidence>
<dbReference type="Proteomes" id="UP000315395">
    <property type="component" value="Chromosome"/>
</dbReference>
<protein>
    <submittedName>
        <fullName evidence="2">DUF998 domain-containing protein</fullName>
    </submittedName>
</protein>
<organism evidence="2 3">
    <name type="scientific">Ornithinimicrobium ciconiae</name>
    <dbReference type="NCBI Taxonomy" id="2594265"/>
    <lineage>
        <taxon>Bacteria</taxon>
        <taxon>Bacillati</taxon>
        <taxon>Actinomycetota</taxon>
        <taxon>Actinomycetes</taxon>
        <taxon>Micrococcales</taxon>
        <taxon>Ornithinimicrobiaceae</taxon>
        <taxon>Ornithinimicrobium</taxon>
    </lineage>
</organism>
<feature type="transmembrane region" description="Helical" evidence="1">
    <location>
        <begin position="29"/>
        <end position="50"/>
    </location>
</feature>
<keyword evidence="1" id="KW-0812">Transmembrane</keyword>
<feature type="transmembrane region" description="Helical" evidence="1">
    <location>
        <begin position="155"/>
        <end position="175"/>
    </location>
</feature>
<feature type="transmembrane region" description="Helical" evidence="1">
    <location>
        <begin position="104"/>
        <end position="121"/>
    </location>
</feature>
<reference evidence="2 3" key="1">
    <citation type="submission" date="2019-07" db="EMBL/GenBank/DDBJ databases">
        <title>complete genome sequencing of Ornithinimicrobium sp. H23M54.</title>
        <authorList>
            <person name="Bae J.-W."/>
            <person name="Lee S.-Y."/>
        </authorList>
    </citation>
    <scope>NUCLEOTIDE SEQUENCE [LARGE SCALE GENOMIC DNA]</scope>
    <source>
        <strain evidence="2 3">H23M54</strain>
    </source>
</reference>
<dbReference type="Pfam" id="PF06197">
    <property type="entry name" value="DUF998"/>
    <property type="match status" value="1"/>
</dbReference>
<proteinExistence type="predicted"/>
<keyword evidence="3" id="KW-1185">Reference proteome</keyword>
<evidence type="ECO:0000313" key="2">
    <source>
        <dbReference type="EMBL" id="QDO90278.1"/>
    </source>
</evidence>
<feature type="transmembrane region" description="Helical" evidence="1">
    <location>
        <begin position="217"/>
        <end position="234"/>
    </location>
</feature>
<dbReference type="OrthoDB" id="4217947at2"/>
<dbReference type="EMBL" id="CP041616">
    <property type="protein sequence ID" value="QDO90278.1"/>
    <property type="molecule type" value="Genomic_DNA"/>
</dbReference>
<dbReference type="AlphaFoldDB" id="A0A516GFJ4"/>
<feature type="transmembrane region" description="Helical" evidence="1">
    <location>
        <begin position="187"/>
        <end position="205"/>
    </location>
</feature>
<dbReference type="InterPro" id="IPR009339">
    <property type="entry name" value="DUF998"/>
</dbReference>
<name>A0A516GFJ4_9MICO</name>
<dbReference type="KEGG" id="orz:FNH13_07495"/>
<sequence>MTSAAPGLTRAGVDPAVTLPAGRASVRRWAWAGLAAQVAFVAGFLIAASWQGPGYSPLAHSISDMYADTAPGGLFLVVLLSLCGAATIGFALRSVWPSLRAAGWRALTGSVLLALSIVGLGDLLSPVERLACRIADPGCTPVGQLSTTGGKLDNIISSIGLLVLVLAFFFLASAMRRIDAWQRWTAPMRWVGALTIVFTVATVLTQEAGYTGLFERLVAVTGAAMLAVLAAGILRQDRAVQPTTGGRHDDLTD</sequence>
<gene>
    <name evidence="2" type="ORF">FNH13_07495</name>
</gene>